<accession>A0A2I2F2U6</accession>
<organism evidence="7 8">
    <name type="scientific">Aspergillus candidus</name>
    <dbReference type="NCBI Taxonomy" id="41067"/>
    <lineage>
        <taxon>Eukaryota</taxon>
        <taxon>Fungi</taxon>
        <taxon>Dikarya</taxon>
        <taxon>Ascomycota</taxon>
        <taxon>Pezizomycotina</taxon>
        <taxon>Eurotiomycetes</taxon>
        <taxon>Eurotiomycetidae</taxon>
        <taxon>Eurotiales</taxon>
        <taxon>Aspergillaceae</taxon>
        <taxon>Aspergillus</taxon>
        <taxon>Aspergillus subgen. Circumdati</taxon>
    </lineage>
</organism>
<dbReference type="AlphaFoldDB" id="A0A2I2F2U6"/>
<dbReference type="GO" id="GO:0047837">
    <property type="term" value="F:D-xylose 1-dehydrogenase (NADP+) activity"/>
    <property type="evidence" value="ECO:0007669"/>
    <property type="project" value="UniProtKB-EC"/>
</dbReference>
<name>A0A2I2F2U6_ASPCN</name>
<dbReference type="EC" id="1.1.1.179" evidence="3"/>
<comment type="catalytic activity">
    <reaction evidence="5">
        <text>D-xylose + NADP(+) = D-xylono-1,5-lactone + NADPH + H(+)</text>
        <dbReference type="Rhea" id="RHEA:22000"/>
        <dbReference type="ChEBI" id="CHEBI:15378"/>
        <dbReference type="ChEBI" id="CHEBI:15867"/>
        <dbReference type="ChEBI" id="CHEBI:53455"/>
        <dbReference type="ChEBI" id="CHEBI:57783"/>
        <dbReference type="ChEBI" id="CHEBI:58349"/>
        <dbReference type="EC" id="1.1.1.179"/>
    </reaction>
</comment>
<sequence length="401" mass="43564">MSVPTILTLKWGILATGRVAESFAKDLLLDPPPPPPSPSPSLLPSNVKYIHSLVGVASSTSVEIAQAFITKVKAPPPCAPYGSYESLLASPGVDIVYIATPHSHHFQNAMAALHLGKHVLCEKPLAVSAAQAKKLFALAEAKKRFLMEGLWTRFLPAGLAVHQLIRGGAIGTITRVFADNSLGMDPRQDFITGDRMLSPWLAGGALMDLAVYSLHWVFQAMSPRAKPRYPIKISSAATLDSNSSVDETVTILMILPPAAEATEDPAILAIASASLRAAGDPDGNTPVVRIQGDKGEIQVFGPPWRPSRVCVVEREQGSVKVGKSHEVDVSLPNRVYGLRYEADEAAMCIYYLMKESMTVPWEDTLLRMRVLDSVRRQNRIVFPAEVESLDFPVTLPTKTRK</sequence>
<dbReference type="InterPro" id="IPR036291">
    <property type="entry name" value="NAD(P)-bd_dom_sf"/>
</dbReference>
<dbReference type="GO" id="GO:0000166">
    <property type="term" value="F:nucleotide binding"/>
    <property type="evidence" value="ECO:0007669"/>
    <property type="project" value="InterPro"/>
</dbReference>
<dbReference type="Pfam" id="PF01408">
    <property type="entry name" value="GFO_IDH_MocA"/>
    <property type="match status" value="1"/>
</dbReference>
<evidence type="ECO:0000256" key="2">
    <source>
        <dbReference type="ARBA" id="ARBA00023002"/>
    </source>
</evidence>
<keyword evidence="2" id="KW-0560">Oxidoreductase</keyword>
<evidence type="ECO:0000256" key="3">
    <source>
        <dbReference type="ARBA" id="ARBA00038984"/>
    </source>
</evidence>
<dbReference type="RefSeq" id="XP_024668949.1">
    <property type="nucleotide sequence ID" value="XM_024816875.1"/>
</dbReference>
<evidence type="ECO:0000313" key="8">
    <source>
        <dbReference type="Proteomes" id="UP000234585"/>
    </source>
</evidence>
<gene>
    <name evidence="7" type="ORF">BDW47DRAFT_128622</name>
</gene>
<dbReference type="EMBL" id="KZ559170">
    <property type="protein sequence ID" value="PLB34937.1"/>
    <property type="molecule type" value="Genomic_DNA"/>
</dbReference>
<proteinExistence type="inferred from homology"/>
<dbReference type="Gene3D" id="3.30.360.10">
    <property type="entry name" value="Dihydrodipicolinate Reductase, domain 2"/>
    <property type="match status" value="1"/>
</dbReference>
<dbReference type="PANTHER" id="PTHR22604">
    <property type="entry name" value="OXIDOREDUCTASES"/>
    <property type="match status" value="1"/>
</dbReference>
<protein>
    <recommendedName>
        <fullName evidence="3">D-xylose 1-dehydrogenase (NADP(+), D-xylono-1,5-lactone-forming)</fullName>
        <ecNumber evidence="3">1.1.1.179</ecNumber>
    </recommendedName>
    <alternativeName>
        <fullName evidence="4">D-xylose-NADP dehydrogenase</fullName>
    </alternativeName>
</protein>
<dbReference type="OrthoDB" id="2129491at2759"/>
<dbReference type="STRING" id="41067.A0A2I2F2U6"/>
<dbReference type="InterPro" id="IPR050984">
    <property type="entry name" value="Gfo/Idh/MocA_domain"/>
</dbReference>
<evidence type="ECO:0000313" key="7">
    <source>
        <dbReference type="EMBL" id="PLB34937.1"/>
    </source>
</evidence>
<reference evidence="7 8" key="1">
    <citation type="submission" date="2017-12" db="EMBL/GenBank/DDBJ databases">
        <authorList>
            <consortium name="DOE Joint Genome Institute"/>
            <person name="Haridas S."/>
            <person name="Kjaerbolling I."/>
            <person name="Vesth T.C."/>
            <person name="Frisvad J.C."/>
            <person name="Nybo J.L."/>
            <person name="Theobald S."/>
            <person name="Kuo A."/>
            <person name="Bowyer P."/>
            <person name="Matsuda Y."/>
            <person name="Mondo S."/>
            <person name="Lyhne E.K."/>
            <person name="Kogle M.E."/>
            <person name="Clum A."/>
            <person name="Lipzen A."/>
            <person name="Salamov A."/>
            <person name="Ngan C.Y."/>
            <person name="Daum C."/>
            <person name="Chiniquy J."/>
            <person name="Barry K."/>
            <person name="LaButti K."/>
            <person name="Simmons B.A."/>
            <person name="Magnuson J.K."/>
            <person name="Mortensen U.H."/>
            <person name="Larsen T.O."/>
            <person name="Grigoriev I.V."/>
            <person name="Baker S.E."/>
            <person name="Andersen M.R."/>
            <person name="Nordberg H.P."/>
            <person name="Cantor M.N."/>
            <person name="Hua S.X."/>
        </authorList>
    </citation>
    <scope>NUCLEOTIDE SEQUENCE [LARGE SCALE GENOMIC DNA]</scope>
    <source>
        <strain evidence="7 8">CBS 102.13</strain>
    </source>
</reference>
<evidence type="ECO:0000256" key="1">
    <source>
        <dbReference type="ARBA" id="ARBA00010928"/>
    </source>
</evidence>
<dbReference type="InterPro" id="IPR000683">
    <property type="entry name" value="Gfo/Idh/MocA-like_OxRdtase_N"/>
</dbReference>
<comment type="similarity">
    <text evidence="1">Belongs to the Gfo/Idh/MocA family.</text>
</comment>
<dbReference type="SUPFAM" id="SSF55347">
    <property type="entry name" value="Glyceraldehyde-3-phosphate dehydrogenase-like, C-terminal domain"/>
    <property type="match status" value="1"/>
</dbReference>
<dbReference type="SUPFAM" id="SSF51735">
    <property type="entry name" value="NAD(P)-binding Rossmann-fold domains"/>
    <property type="match status" value="1"/>
</dbReference>
<dbReference type="PANTHER" id="PTHR22604:SF115">
    <property type="entry name" value="DIHYDRODIOL DEHYDROGENASE, PUTATIVE (AFU_ORTHOLOGUE AFUA_1G07520)-RELATED"/>
    <property type="match status" value="1"/>
</dbReference>
<evidence type="ECO:0000256" key="5">
    <source>
        <dbReference type="ARBA" id="ARBA00049233"/>
    </source>
</evidence>
<dbReference type="GeneID" id="36524035"/>
<evidence type="ECO:0000256" key="4">
    <source>
        <dbReference type="ARBA" id="ARBA00042988"/>
    </source>
</evidence>
<dbReference type="Proteomes" id="UP000234585">
    <property type="component" value="Unassembled WGS sequence"/>
</dbReference>
<dbReference type="Gene3D" id="3.40.50.720">
    <property type="entry name" value="NAD(P)-binding Rossmann-like Domain"/>
    <property type="match status" value="1"/>
</dbReference>
<feature type="domain" description="Gfo/Idh/MocA-like oxidoreductase N-terminal" evidence="6">
    <location>
        <begin position="54"/>
        <end position="149"/>
    </location>
</feature>
<evidence type="ECO:0000259" key="6">
    <source>
        <dbReference type="Pfam" id="PF01408"/>
    </source>
</evidence>
<keyword evidence="8" id="KW-1185">Reference proteome</keyword>